<dbReference type="InterPro" id="IPR004852">
    <property type="entry name" value="Di-haem_cyt_c_peroxidsae"/>
</dbReference>
<evidence type="ECO:0000256" key="1">
    <source>
        <dbReference type="ARBA" id="ARBA00004196"/>
    </source>
</evidence>
<evidence type="ECO:0000256" key="8">
    <source>
        <dbReference type="SAM" id="MobiDB-lite"/>
    </source>
</evidence>
<accession>A0A246JEJ8</accession>
<reference evidence="10 11" key="1">
    <citation type="journal article" date="2008" name="Int. J. Syst. Evol. Microbiol.">
        <title>Description of Roseateles aquatilis sp. nov. and Roseateles terrae sp. nov., in the class Betaproteobacteria, and emended description of the genus Roseateles.</title>
        <authorList>
            <person name="Gomila M."/>
            <person name="Bowien B."/>
            <person name="Falsen E."/>
            <person name="Moore E.R."/>
            <person name="Lalucat J."/>
        </authorList>
    </citation>
    <scope>NUCLEOTIDE SEQUENCE [LARGE SCALE GENOMIC DNA]</scope>
    <source>
        <strain evidence="10 11">CCUG 48205</strain>
    </source>
</reference>
<evidence type="ECO:0000313" key="11">
    <source>
        <dbReference type="Proteomes" id="UP000197468"/>
    </source>
</evidence>
<keyword evidence="10" id="KW-0575">Peroxidase</keyword>
<dbReference type="PANTHER" id="PTHR30600:SF10">
    <property type="entry name" value="BLL6722 PROTEIN"/>
    <property type="match status" value="1"/>
</dbReference>
<feature type="domain" description="Cytochrome c" evidence="9">
    <location>
        <begin position="41"/>
        <end position="168"/>
    </location>
</feature>
<evidence type="ECO:0000259" key="9">
    <source>
        <dbReference type="PROSITE" id="PS51007"/>
    </source>
</evidence>
<dbReference type="AlphaFoldDB" id="A0A246JEJ8"/>
<comment type="subcellular location">
    <subcellularLocation>
        <location evidence="1">Cell envelope</location>
    </subcellularLocation>
</comment>
<dbReference type="Pfam" id="PF03150">
    <property type="entry name" value="CCP_MauG"/>
    <property type="match status" value="1"/>
</dbReference>
<evidence type="ECO:0000256" key="2">
    <source>
        <dbReference type="ARBA" id="ARBA00022617"/>
    </source>
</evidence>
<keyword evidence="6 7" id="KW-0408">Iron</keyword>
<dbReference type="InterPro" id="IPR051395">
    <property type="entry name" value="Cytochrome_c_Peroxidase/MauG"/>
</dbReference>
<feature type="domain" description="Cytochrome c" evidence="9">
    <location>
        <begin position="225"/>
        <end position="400"/>
    </location>
</feature>
<dbReference type="GO" id="GO:0020037">
    <property type="term" value="F:heme binding"/>
    <property type="evidence" value="ECO:0007669"/>
    <property type="project" value="InterPro"/>
</dbReference>
<dbReference type="EMBL" id="NIOF01000004">
    <property type="protein sequence ID" value="OWQ91019.1"/>
    <property type="molecule type" value="Genomic_DNA"/>
</dbReference>
<dbReference type="Proteomes" id="UP000197468">
    <property type="component" value="Unassembled WGS sequence"/>
</dbReference>
<comment type="caution">
    <text evidence="10">The sequence shown here is derived from an EMBL/GenBank/DDBJ whole genome shotgun (WGS) entry which is preliminary data.</text>
</comment>
<gene>
    <name evidence="10" type="ORF">CDN99_11565</name>
</gene>
<evidence type="ECO:0000256" key="3">
    <source>
        <dbReference type="ARBA" id="ARBA00022723"/>
    </source>
</evidence>
<evidence type="ECO:0000256" key="7">
    <source>
        <dbReference type="PROSITE-ProRule" id="PRU00433"/>
    </source>
</evidence>
<dbReference type="InterPro" id="IPR009056">
    <property type="entry name" value="Cyt_c-like_dom"/>
</dbReference>
<dbReference type="InterPro" id="IPR036909">
    <property type="entry name" value="Cyt_c-like_dom_sf"/>
</dbReference>
<proteinExistence type="predicted"/>
<dbReference type="GO" id="GO:0046872">
    <property type="term" value="F:metal ion binding"/>
    <property type="evidence" value="ECO:0007669"/>
    <property type="project" value="UniProtKB-KW"/>
</dbReference>
<dbReference type="GO" id="GO:0030313">
    <property type="term" value="C:cell envelope"/>
    <property type="evidence" value="ECO:0007669"/>
    <property type="project" value="UniProtKB-SubCell"/>
</dbReference>
<keyword evidence="11" id="KW-1185">Reference proteome</keyword>
<name>A0A246JEJ8_9BURK</name>
<feature type="region of interest" description="Disordered" evidence="8">
    <location>
        <begin position="1"/>
        <end position="23"/>
    </location>
</feature>
<keyword evidence="5" id="KW-0560">Oxidoreductase</keyword>
<evidence type="ECO:0000313" key="10">
    <source>
        <dbReference type="EMBL" id="OWQ91019.1"/>
    </source>
</evidence>
<dbReference type="PROSITE" id="PS51007">
    <property type="entry name" value="CYTC"/>
    <property type="match status" value="2"/>
</dbReference>
<keyword evidence="2 7" id="KW-0349">Heme</keyword>
<dbReference type="GO" id="GO:0009055">
    <property type="term" value="F:electron transfer activity"/>
    <property type="evidence" value="ECO:0007669"/>
    <property type="project" value="InterPro"/>
</dbReference>
<dbReference type="OrthoDB" id="9805202at2"/>
<evidence type="ECO:0000256" key="5">
    <source>
        <dbReference type="ARBA" id="ARBA00023002"/>
    </source>
</evidence>
<dbReference type="GO" id="GO:0004130">
    <property type="term" value="F:cytochrome-c peroxidase activity"/>
    <property type="evidence" value="ECO:0007669"/>
    <property type="project" value="TreeGrafter"/>
</dbReference>
<keyword evidence="4" id="KW-0732">Signal</keyword>
<evidence type="ECO:0000256" key="6">
    <source>
        <dbReference type="ARBA" id="ARBA00023004"/>
    </source>
</evidence>
<dbReference type="RefSeq" id="WP_088385226.1">
    <property type="nucleotide sequence ID" value="NZ_NIOF01000004.1"/>
</dbReference>
<dbReference type="Gene3D" id="1.10.760.10">
    <property type="entry name" value="Cytochrome c-like domain"/>
    <property type="match status" value="2"/>
</dbReference>
<dbReference type="PANTHER" id="PTHR30600">
    <property type="entry name" value="CYTOCHROME C PEROXIDASE-RELATED"/>
    <property type="match status" value="1"/>
</dbReference>
<evidence type="ECO:0000256" key="4">
    <source>
        <dbReference type="ARBA" id="ARBA00022729"/>
    </source>
</evidence>
<dbReference type="SUPFAM" id="SSF46626">
    <property type="entry name" value="Cytochrome c"/>
    <property type="match status" value="2"/>
</dbReference>
<organism evidence="10 11">
    <name type="scientific">Roseateles aquatilis</name>
    <dbReference type="NCBI Taxonomy" id="431061"/>
    <lineage>
        <taxon>Bacteria</taxon>
        <taxon>Pseudomonadati</taxon>
        <taxon>Pseudomonadota</taxon>
        <taxon>Betaproteobacteria</taxon>
        <taxon>Burkholderiales</taxon>
        <taxon>Sphaerotilaceae</taxon>
        <taxon>Roseateles</taxon>
    </lineage>
</organism>
<keyword evidence="3 7" id="KW-0479">Metal-binding</keyword>
<protein>
    <submittedName>
        <fullName evidence="10">Cytochrome-c peroxidase</fullName>
    </submittedName>
</protein>
<sequence>MGGSAARAAPAATSATSAPPGAPVARPFYATPFERKPDAQVLTALGRKLFFDRALSASGAMSCASCHDPAHAYGPPNALPVQAGGSSGAVPGLRAVPSLMYRQTTPQFSEHFFDNDGDDSLDQGPTGGFAWDGRAASAHEQAEAPLLSPFEMGNSDRAVVVQRLKTSPNAAAMREAFGPHLFDDAGVAWNGLVLALEVFQQSPKDFYPFTSRYDAVLRGKAVLTPAEARGLALFEDKAKGNCASCHPSAIKRGAFPVFTDMGHIAIGVPRNPAIPANRDPAYHDLGTCGPLRTDLKDHPENCGLFKTPSLRNVATRQVFFHNGGMTSLEQVVRFYAQRDSNPERFYPRDAKGHVRKYDDLPAKYQANINDEPPFGARRGGKPSLTEAEIKDIVAFLKTLDDAPAAAARPR</sequence>